<dbReference type="PANTHER" id="PTHR24416">
    <property type="entry name" value="TYROSINE-PROTEIN KINASE RECEPTOR"/>
    <property type="match status" value="1"/>
</dbReference>
<dbReference type="Pfam" id="PF13927">
    <property type="entry name" value="Ig_3"/>
    <property type="match status" value="1"/>
</dbReference>
<keyword evidence="13" id="KW-0325">Glycoprotein</keyword>
<comment type="caution">
    <text evidence="17">The sequence shown here is derived from an EMBL/GenBank/DDBJ whole genome shotgun (WGS) entry which is preliminary data.</text>
</comment>
<dbReference type="Gene3D" id="2.80.10.50">
    <property type="match status" value="1"/>
</dbReference>
<keyword evidence="12 16" id="KW-0675">Receptor</keyword>
<dbReference type="InterPro" id="IPR035992">
    <property type="entry name" value="Ricin_B-like_lectins"/>
</dbReference>
<dbReference type="SMART" id="SM00409">
    <property type="entry name" value="IG"/>
    <property type="match status" value="4"/>
</dbReference>
<dbReference type="InterPro" id="IPR011009">
    <property type="entry name" value="Kinase-like_dom_sf"/>
</dbReference>
<dbReference type="InterPro" id="IPR003598">
    <property type="entry name" value="Ig_sub2"/>
</dbReference>
<dbReference type="PROSITE" id="PS00239">
    <property type="entry name" value="RECEPTOR_TYR_KIN_II"/>
    <property type="match status" value="1"/>
</dbReference>
<comment type="similarity">
    <text evidence="16">Belongs to the protein kinase superfamily. Tyr protein kinase family. Insulin receptor subfamily.</text>
</comment>
<dbReference type="InterPro" id="IPR013783">
    <property type="entry name" value="Ig-like_fold"/>
</dbReference>
<dbReference type="InterPro" id="IPR050122">
    <property type="entry name" value="RTK"/>
</dbReference>
<dbReference type="InterPro" id="IPR000772">
    <property type="entry name" value="Ricin_B_lectin"/>
</dbReference>
<sequence length="911" mass="102349">MLSGVNSQIIVKTGNVGDSSTIYCDLLNAQWYKNGTKLDETLKVKPTDSSLHIFCLELSDNGIYECRNESNAHLPRNYNLTVKNPDSREFFHIYNKDKNKCLSRLSSTPLHVEDCNLQSCRQKWMWTADAQLVNVNTLQHRECISTDQPAESSALHLQSCSQNSLRWECNNTLVKLKDYDLYLNANEKNDVKLFSYTGPWSHWVKNTTGDNICSVNRKAKARPPHVVISERKAVKVICEGINFYKPTYSWLKNGVPLSGSASGLSLLIHSDVMFMPFAYIKSSGNYTCVVKDHWGTATASTVVEVYKDPSVIRHSLNRKALFGKDICLTCEMFASNTTYEISWSSMGSPISSGNPKYKVNNMTARKSKKFSTELCIKSLNRDDSGMYSCEINYATKGVYDYAQGKLQVLVKPEVHIYKSGEHFLVCNATGFPPPRLTWYKDNKDVENNIMNKEKSLTIKKSGGNLTCVASNSAGTATKSFIYTVGIKGSGSSLTLIIILCVIGLILLLILVILCVCYFRRKKKAIVNNNYEGVYSSVRYTATPGESTSQSQYTTVDAGPPHLKSRIEFQPRTSSDSESAGAKRFGLKAKYQSLKPRAKGEWEVPHECVKFNKKLGEGQFGLVWKGEILARKGSRTVAIKMLHEGASAKDRKALIDELEFMKTMSPHPNIVGLVGCCTRSEQVLIIVEYVPGGNLKDYLLNTRCKGKDIYANLAPFSATLTSKDLLTFGYQIARGMSHLEQIKCVHRDLAARNILIGDDKTCKIADFGLARDIYCENYYRKTSGGRLPLRWMAYESIFNGITTSQSDAWSFGVLLWEIVTLGGNPYPDMNRDQIIDGLQRGYRMPKPHHCSDEIYTVMWECWQQNPDKRPTFAELTATFLRLISLQQIFINMESFGEVDYVNVGSFEETADA</sequence>
<evidence type="ECO:0000256" key="11">
    <source>
        <dbReference type="ARBA" id="ARBA00023157"/>
    </source>
</evidence>
<evidence type="ECO:0000256" key="14">
    <source>
        <dbReference type="ARBA" id="ARBA00023319"/>
    </source>
</evidence>
<evidence type="ECO:0000256" key="8">
    <source>
        <dbReference type="ARBA" id="ARBA00022989"/>
    </source>
</evidence>
<dbReference type="PROSITE" id="PS50835">
    <property type="entry name" value="IG_LIKE"/>
    <property type="match status" value="4"/>
</dbReference>
<dbReference type="PROSITE" id="PS50231">
    <property type="entry name" value="RICIN_B_LECTIN"/>
    <property type="match status" value="1"/>
</dbReference>
<keyword evidence="9" id="KW-0472">Membrane</keyword>
<evidence type="ECO:0000313" key="17">
    <source>
        <dbReference type="EMBL" id="CAB4014071.1"/>
    </source>
</evidence>
<keyword evidence="5" id="KW-0547">Nucleotide-binding</keyword>
<dbReference type="AlphaFoldDB" id="A0A7D9EPN4"/>
<dbReference type="OrthoDB" id="5984774at2759"/>
<evidence type="ECO:0000256" key="9">
    <source>
        <dbReference type="ARBA" id="ARBA00023136"/>
    </source>
</evidence>
<dbReference type="CDD" id="cd00096">
    <property type="entry name" value="Ig"/>
    <property type="match status" value="1"/>
</dbReference>
<dbReference type="GO" id="GO:0043235">
    <property type="term" value="C:receptor complex"/>
    <property type="evidence" value="ECO:0007669"/>
    <property type="project" value="TreeGrafter"/>
</dbReference>
<protein>
    <recommendedName>
        <fullName evidence="16">Tyrosine-protein kinase receptor</fullName>
        <ecNumber evidence="16">2.7.10.1</ecNumber>
    </recommendedName>
</protein>
<evidence type="ECO:0000256" key="15">
    <source>
        <dbReference type="ARBA" id="ARBA00051243"/>
    </source>
</evidence>
<gene>
    <name evidence="17" type="ORF">PACLA_8A011815</name>
</gene>
<dbReference type="GO" id="GO:0007169">
    <property type="term" value="P:cell surface receptor protein tyrosine kinase signaling pathway"/>
    <property type="evidence" value="ECO:0007669"/>
    <property type="project" value="InterPro"/>
</dbReference>
<keyword evidence="6" id="KW-0418">Kinase</keyword>
<dbReference type="PROSITE" id="PS50011">
    <property type="entry name" value="PROTEIN_KINASE_DOM"/>
    <property type="match status" value="1"/>
</dbReference>
<evidence type="ECO:0000256" key="1">
    <source>
        <dbReference type="ARBA" id="ARBA00004479"/>
    </source>
</evidence>
<dbReference type="Pfam" id="PF13895">
    <property type="entry name" value="Ig_2"/>
    <property type="match status" value="1"/>
</dbReference>
<dbReference type="CDD" id="cd23385">
    <property type="entry name" value="beta-trefoil_Ricin_MRC-like"/>
    <property type="match status" value="1"/>
</dbReference>
<accession>A0A7D9EPN4</accession>
<comment type="subcellular location">
    <subcellularLocation>
        <location evidence="1">Membrane</location>
        <topology evidence="1">Single-pass type I membrane protein</topology>
    </subcellularLocation>
</comment>
<evidence type="ECO:0000313" key="18">
    <source>
        <dbReference type="Proteomes" id="UP001152795"/>
    </source>
</evidence>
<dbReference type="PROSITE" id="PS00109">
    <property type="entry name" value="PROTEIN_KINASE_TYR"/>
    <property type="match status" value="1"/>
</dbReference>
<reference evidence="17" key="1">
    <citation type="submission" date="2020-04" db="EMBL/GenBank/DDBJ databases">
        <authorList>
            <person name="Alioto T."/>
            <person name="Alioto T."/>
            <person name="Gomez Garrido J."/>
        </authorList>
    </citation>
    <scope>NUCLEOTIDE SEQUENCE</scope>
    <source>
        <strain evidence="17">A484AB</strain>
    </source>
</reference>
<dbReference type="SUPFAM" id="SSF56112">
    <property type="entry name" value="Protein kinase-like (PK-like)"/>
    <property type="match status" value="1"/>
</dbReference>
<dbReference type="Gene3D" id="3.30.200.20">
    <property type="entry name" value="Phosphorylase Kinase, domain 1"/>
    <property type="match status" value="1"/>
</dbReference>
<dbReference type="PANTHER" id="PTHR24416:SF621">
    <property type="entry name" value="TYROSINE KINASE RECEPTOR CAD96CA"/>
    <property type="match status" value="1"/>
</dbReference>
<evidence type="ECO:0000256" key="7">
    <source>
        <dbReference type="ARBA" id="ARBA00022840"/>
    </source>
</evidence>
<keyword evidence="11" id="KW-1015">Disulfide bond</keyword>
<dbReference type="InterPro" id="IPR001245">
    <property type="entry name" value="Ser-Thr/Tyr_kinase_cat_dom"/>
</dbReference>
<evidence type="ECO:0000256" key="2">
    <source>
        <dbReference type="ARBA" id="ARBA00022679"/>
    </source>
</evidence>
<dbReference type="Pfam" id="PF07714">
    <property type="entry name" value="PK_Tyr_Ser-Thr"/>
    <property type="match status" value="1"/>
</dbReference>
<dbReference type="Gene3D" id="2.60.40.10">
    <property type="entry name" value="Immunoglobulins"/>
    <property type="match status" value="4"/>
</dbReference>
<dbReference type="PRINTS" id="PR00109">
    <property type="entry name" value="TYRKINASE"/>
</dbReference>
<dbReference type="GO" id="GO:0005524">
    <property type="term" value="F:ATP binding"/>
    <property type="evidence" value="ECO:0007669"/>
    <property type="project" value="UniProtKB-UniRule"/>
</dbReference>
<dbReference type="InterPro" id="IPR008266">
    <property type="entry name" value="Tyr_kinase_AS"/>
</dbReference>
<keyword evidence="16" id="KW-0597">Phosphoprotein</keyword>
<dbReference type="CDD" id="cd00192">
    <property type="entry name" value="PTKc"/>
    <property type="match status" value="1"/>
</dbReference>
<dbReference type="InterPro" id="IPR007110">
    <property type="entry name" value="Ig-like_dom"/>
</dbReference>
<comment type="catalytic activity">
    <reaction evidence="15 16">
        <text>L-tyrosyl-[protein] + ATP = O-phospho-L-tyrosyl-[protein] + ADP + H(+)</text>
        <dbReference type="Rhea" id="RHEA:10596"/>
        <dbReference type="Rhea" id="RHEA-COMP:10136"/>
        <dbReference type="Rhea" id="RHEA-COMP:20101"/>
        <dbReference type="ChEBI" id="CHEBI:15378"/>
        <dbReference type="ChEBI" id="CHEBI:30616"/>
        <dbReference type="ChEBI" id="CHEBI:46858"/>
        <dbReference type="ChEBI" id="CHEBI:61978"/>
        <dbReference type="ChEBI" id="CHEBI:456216"/>
        <dbReference type="EC" id="2.7.10.1"/>
    </reaction>
</comment>
<dbReference type="InterPro" id="IPR017441">
    <property type="entry name" value="Protein_kinase_ATP_BS"/>
</dbReference>
<dbReference type="PROSITE" id="PS00107">
    <property type="entry name" value="PROTEIN_KINASE_ATP"/>
    <property type="match status" value="1"/>
</dbReference>
<name>A0A7D9EPN4_PARCT</name>
<evidence type="ECO:0000256" key="3">
    <source>
        <dbReference type="ARBA" id="ARBA00022692"/>
    </source>
</evidence>
<keyword evidence="14" id="KW-0393">Immunoglobulin domain</keyword>
<organism evidence="17 18">
    <name type="scientific">Paramuricea clavata</name>
    <name type="common">Red gorgonian</name>
    <name type="synonym">Violescent sea-whip</name>
    <dbReference type="NCBI Taxonomy" id="317549"/>
    <lineage>
        <taxon>Eukaryota</taxon>
        <taxon>Metazoa</taxon>
        <taxon>Cnidaria</taxon>
        <taxon>Anthozoa</taxon>
        <taxon>Octocorallia</taxon>
        <taxon>Malacalcyonacea</taxon>
        <taxon>Plexauridae</taxon>
        <taxon>Paramuricea</taxon>
    </lineage>
</organism>
<evidence type="ECO:0000256" key="6">
    <source>
        <dbReference type="ARBA" id="ARBA00022777"/>
    </source>
</evidence>
<dbReference type="SUPFAM" id="SSF50370">
    <property type="entry name" value="Ricin B-like lectins"/>
    <property type="match status" value="1"/>
</dbReference>
<dbReference type="InterPro" id="IPR002011">
    <property type="entry name" value="Tyr_kinase_rcpt_2_CS"/>
</dbReference>
<dbReference type="EC" id="2.7.10.1" evidence="16"/>
<dbReference type="InterPro" id="IPR036179">
    <property type="entry name" value="Ig-like_dom_sf"/>
</dbReference>
<keyword evidence="7" id="KW-0067">ATP-binding</keyword>
<dbReference type="GO" id="GO:0004714">
    <property type="term" value="F:transmembrane receptor protein tyrosine kinase activity"/>
    <property type="evidence" value="ECO:0007669"/>
    <property type="project" value="UniProtKB-EC"/>
</dbReference>
<dbReference type="InterPro" id="IPR013098">
    <property type="entry name" value="Ig_I-set"/>
</dbReference>
<evidence type="ECO:0000256" key="5">
    <source>
        <dbReference type="ARBA" id="ARBA00022741"/>
    </source>
</evidence>
<keyword evidence="10" id="KW-0829">Tyrosine-protein kinase</keyword>
<keyword evidence="18" id="KW-1185">Reference proteome</keyword>
<dbReference type="EMBL" id="CACRXK020008139">
    <property type="protein sequence ID" value="CAB4014071.1"/>
    <property type="molecule type" value="Genomic_DNA"/>
</dbReference>
<keyword evidence="2" id="KW-0808">Transferase</keyword>
<dbReference type="SUPFAM" id="SSF48726">
    <property type="entry name" value="Immunoglobulin"/>
    <property type="match status" value="3"/>
</dbReference>
<dbReference type="FunFam" id="1.10.510.10:FF:000190">
    <property type="entry name" value="Proto-oncogene tyrosine-protein kinase receptor Ret"/>
    <property type="match status" value="1"/>
</dbReference>
<evidence type="ECO:0000256" key="16">
    <source>
        <dbReference type="RuleBase" id="RU000312"/>
    </source>
</evidence>
<keyword evidence="4" id="KW-0732">Signal</keyword>
<proteinExistence type="inferred from homology"/>
<dbReference type="InterPro" id="IPR003599">
    <property type="entry name" value="Ig_sub"/>
</dbReference>
<keyword evidence="3 16" id="KW-0812">Transmembrane</keyword>
<dbReference type="Gene3D" id="1.10.510.10">
    <property type="entry name" value="Transferase(Phosphotransferase) domain 1"/>
    <property type="match status" value="1"/>
</dbReference>
<evidence type="ECO:0000256" key="4">
    <source>
        <dbReference type="ARBA" id="ARBA00022729"/>
    </source>
</evidence>
<dbReference type="Proteomes" id="UP001152795">
    <property type="component" value="Unassembled WGS sequence"/>
</dbReference>
<dbReference type="InterPro" id="IPR020635">
    <property type="entry name" value="Tyr_kinase_cat_dom"/>
</dbReference>
<keyword evidence="8" id="KW-1133">Transmembrane helix</keyword>
<dbReference type="InterPro" id="IPR000719">
    <property type="entry name" value="Prot_kinase_dom"/>
</dbReference>
<dbReference type="SMART" id="SM00219">
    <property type="entry name" value="TyrKc"/>
    <property type="match status" value="1"/>
</dbReference>
<dbReference type="SMART" id="SM00458">
    <property type="entry name" value="RICIN"/>
    <property type="match status" value="1"/>
</dbReference>
<evidence type="ECO:0000256" key="13">
    <source>
        <dbReference type="ARBA" id="ARBA00023180"/>
    </source>
</evidence>
<evidence type="ECO:0000256" key="12">
    <source>
        <dbReference type="ARBA" id="ARBA00023170"/>
    </source>
</evidence>
<evidence type="ECO:0000256" key="10">
    <source>
        <dbReference type="ARBA" id="ARBA00023137"/>
    </source>
</evidence>
<dbReference type="Pfam" id="PF07679">
    <property type="entry name" value="I-set"/>
    <property type="match status" value="1"/>
</dbReference>
<dbReference type="SMART" id="SM00408">
    <property type="entry name" value="IGc2"/>
    <property type="match status" value="4"/>
</dbReference>
<dbReference type="GO" id="GO:0005886">
    <property type="term" value="C:plasma membrane"/>
    <property type="evidence" value="ECO:0007669"/>
    <property type="project" value="TreeGrafter"/>
</dbReference>